<dbReference type="AlphaFoldDB" id="A0A9D1NKY7"/>
<gene>
    <name evidence="2" type="ORF">IAC75_04700</name>
</gene>
<proteinExistence type="predicted"/>
<dbReference type="EMBL" id="DVOG01000124">
    <property type="protein sequence ID" value="HIV04432.1"/>
    <property type="molecule type" value="Genomic_DNA"/>
</dbReference>
<evidence type="ECO:0000313" key="3">
    <source>
        <dbReference type="Proteomes" id="UP000886812"/>
    </source>
</evidence>
<protein>
    <submittedName>
        <fullName evidence="2">Uncharacterized protein</fullName>
    </submittedName>
</protein>
<name>A0A9D1NKY7_9BACT</name>
<reference evidence="2" key="2">
    <citation type="journal article" date="2021" name="PeerJ">
        <title>Extensive microbial diversity within the chicken gut microbiome revealed by metagenomics and culture.</title>
        <authorList>
            <person name="Gilroy R."/>
            <person name="Ravi A."/>
            <person name="Getino M."/>
            <person name="Pursley I."/>
            <person name="Horton D.L."/>
            <person name="Alikhan N.F."/>
            <person name="Baker D."/>
            <person name="Gharbi K."/>
            <person name="Hall N."/>
            <person name="Watson M."/>
            <person name="Adriaenssens E.M."/>
            <person name="Foster-Nyarko E."/>
            <person name="Jarju S."/>
            <person name="Secka A."/>
            <person name="Antonio M."/>
            <person name="Oren A."/>
            <person name="Chaudhuri R.R."/>
            <person name="La Ragione R."/>
            <person name="Hildebrand F."/>
            <person name="Pallen M.J."/>
        </authorList>
    </citation>
    <scope>NUCLEOTIDE SEQUENCE</scope>
    <source>
        <strain evidence="2">10669</strain>
    </source>
</reference>
<reference evidence="2" key="1">
    <citation type="submission" date="2020-10" db="EMBL/GenBank/DDBJ databases">
        <authorList>
            <person name="Gilroy R."/>
        </authorList>
    </citation>
    <scope>NUCLEOTIDE SEQUENCE</scope>
    <source>
        <strain evidence="2">10669</strain>
    </source>
</reference>
<feature type="compositionally biased region" description="Basic residues" evidence="1">
    <location>
        <begin position="1"/>
        <end position="11"/>
    </location>
</feature>
<evidence type="ECO:0000256" key="1">
    <source>
        <dbReference type="SAM" id="MobiDB-lite"/>
    </source>
</evidence>
<accession>A0A9D1NKY7</accession>
<comment type="caution">
    <text evidence="2">The sequence shown here is derived from an EMBL/GenBank/DDBJ whole genome shotgun (WGS) entry which is preliminary data.</text>
</comment>
<organism evidence="2 3">
    <name type="scientific">Candidatus Spyradosoma merdigallinarum</name>
    <dbReference type="NCBI Taxonomy" id="2840950"/>
    <lineage>
        <taxon>Bacteria</taxon>
        <taxon>Pseudomonadati</taxon>
        <taxon>Verrucomicrobiota</taxon>
        <taxon>Opitutia</taxon>
        <taxon>Opitutia incertae sedis</taxon>
        <taxon>Candidatus Spyradosoma</taxon>
    </lineage>
</organism>
<sequence>MSIAHRSKTARPARLAAESRGNAAEHLNEFPFFGNPPGDFVQVNPLNHVNDSSLINLLGRANNFSQGPRIPKNRVPAHYPFPA</sequence>
<feature type="region of interest" description="Disordered" evidence="1">
    <location>
        <begin position="1"/>
        <end position="20"/>
    </location>
</feature>
<evidence type="ECO:0000313" key="2">
    <source>
        <dbReference type="EMBL" id="HIV04432.1"/>
    </source>
</evidence>
<dbReference type="Proteomes" id="UP000886812">
    <property type="component" value="Unassembled WGS sequence"/>
</dbReference>